<protein>
    <submittedName>
        <fullName evidence="1">Uncharacterized protein</fullName>
    </submittedName>
</protein>
<organism evidence="1 2">
    <name type="scientific">Pseudomonas abietaniphila</name>
    <dbReference type="NCBI Taxonomy" id="89065"/>
    <lineage>
        <taxon>Bacteria</taxon>
        <taxon>Pseudomonadati</taxon>
        <taxon>Pseudomonadota</taxon>
        <taxon>Gammaproteobacteria</taxon>
        <taxon>Pseudomonadales</taxon>
        <taxon>Pseudomonadaceae</taxon>
        <taxon>Pseudomonas</taxon>
    </lineage>
</organism>
<sequence>MRFWLFDRNFKLSVDAPLNVSIIRPTSGAEETENSLIINELDEVSSE</sequence>
<dbReference type="EMBL" id="FNCO01000018">
    <property type="protein sequence ID" value="SDI89719.1"/>
    <property type="molecule type" value="Genomic_DNA"/>
</dbReference>
<dbReference type="Proteomes" id="UP000182894">
    <property type="component" value="Unassembled WGS sequence"/>
</dbReference>
<name>A0A1G8PB42_9PSED</name>
<evidence type="ECO:0000313" key="2">
    <source>
        <dbReference type="Proteomes" id="UP000182894"/>
    </source>
</evidence>
<evidence type="ECO:0000313" key="1">
    <source>
        <dbReference type="EMBL" id="SDI89719.1"/>
    </source>
</evidence>
<keyword evidence="2" id="KW-1185">Reference proteome</keyword>
<dbReference type="AlphaFoldDB" id="A0A1G8PB42"/>
<reference evidence="2" key="1">
    <citation type="submission" date="2016-10" db="EMBL/GenBank/DDBJ databases">
        <authorList>
            <person name="Varghese N."/>
            <person name="Submissions S."/>
        </authorList>
    </citation>
    <scope>NUCLEOTIDE SEQUENCE [LARGE SCALE GENOMIC DNA]</scope>
    <source>
        <strain evidence="2">ATCC 700689</strain>
    </source>
</reference>
<dbReference type="STRING" id="89065.SAMN05216605_118137"/>
<accession>A0A1G8PB42</accession>
<feature type="non-terminal residue" evidence="1">
    <location>
        <position position="47"/>
    </location>
</feature>
<proteinExistence type="predicted"/>
<gene>
    <name evidence="1" type="ORF">SAMN05216605_118137</name>
</gene>